<organism evidence="3 4">
    <name type="scientific">Carassius auratus</name>
    <name type="common">Goldfish</name>
    <dbReference type="NCBI Taxonomy" id="7957"/>
    <lineage>
        <taxon>Eukaryota</taxon>
        <taxon>Metazoa</taxon>
        <taxon>Chordata</taxon>
        <taxon>Craniata</taxon>
        <taxon>Vertebrata</taxon>
        <taxon>Euteleostomi</taxon>
        <taxon>Actinopterygii</taxon>
        <taxon>Neopterygii</taxon>
        <taxon>Teleostei</taxon>
        <taxon>Ostariophysi</taxon>
        <taxon>Cypriniformes</taxon>
        <taxon>Cyprinidae</taxon>
        <taxon>Cyprininae</taxon>
        <taxon>Carassius</taxon>
    </lineage>
</organism>
<proteinExistence type="predicted"/>
<dbReference type="InterPro" id="IPR016187">
    <property type="entry name" value="CTDL_fold"/>
</dbReference>
<evidence type="ECO:0000313" key="4">
    <source>
        <dbReference type="RefSeq" id="XP_026129690.1"/>
    </source>
</evidence>
<dbReference type="InterPro" id="IPR016186">
    <property type="entry name" value="C-type_lectin-like/link_sf"/>
</dbReference>
<dbReference type="AlphaFoldDB" id="A0A6P6QC89"/>
<dbReference type="CDD" id="cd00037">
    <property type="entry name" value="CLECT"/>
    <property type="match status" value="1"/>
</dbReference>
<dbReference type="SMART" id="SM00034">
    <property type="entry name" value="CLECT"/>
    <property type="match status" value="1"/>
</dbReference>
<dbReference type="PRINTS" id="PR01504">
    <property type="entry name" value="PNCREATITSAP"/>
</dbReference>
<dbReference type="Proteomes" id="UP000515129">
    <property type="component" value="Chromosome 1"/>
</dbReference>
<evidence type="ECO:0000313" key="3">
    <source>
        <dbReference type="Proteomes" id="UP000515129"/>
    </source>
</evidence>
<sequence length="157" mass="18567">MWISTAFLLFVLVVNGESHNFGVTCPDDWERFEKQCFKYFSDLKPWIEAEKHCIDLGGNLATVRNRRTNIFLKGLVRKYSNNFPRTWIGAHDAIKNFFWLWSDGSRFDYNDWQSGEPNNGYRGDEHCVEIGYGDDRRWNDALCDTTLNYICQKELKF</sequence>
<dbReference type="PROSITE" id="PS50041">
    <property type="entry name" value="C_TYPE_LECTIN_2"/>
    <property type="match status" value="1"/>
</dbReference>
<dbReference type="PANTHER" id="PTHR22803">
    <property type="entry name" value="MANNOSE, PHOSPHOLIPASE, LECTIN RECEPTOR RELATED"/>
    <property type="match status" value="1"/>
</dbReference>
<dbReference type="GeneID" id="113109969"/>
<feature type="signal peptide" evidence="1">
    <location>
        <begin position="1"/>
        <end position="16"/>
    </location>
</feature>
<dbReference type="Gene3D" id="3.10.100.10">
    <property type="entry name" value="Mannose-Binding Protein A, subunit A"/>
    <property type="match status" value="1"/>
</dbReference>
<evidence type="ECO:0000256" key="1">
    <source>
        <dbReference type="SAM" id="SignalP"/>
    </source>
</evidence>
<name>A0A6P6QC89_CARAU</name>
<dbReference type="RefSeq" id="XP_026129690.1">
    <property type="nucleotide sequence ID" value="XM_026273905.1"/>
</dbReference>
<evidence type="ECO:0000259" key="2">
    <source>
        <dbReference type="PROSITE" id="PS50041"/>
    </source>
</evidence>
<accession>A0A6P6QC89</accession>
<keyword evidence="1" id="KW-0732">Signal</keyword>
<feature type="chain" id="PRO_5028191926" evidence="1">
    <location>
        <begin position="17"/>
        <end position="157"/>
    </location>
</feature>
<protein>
    <submittedName>
        <fullName evidence="4">Ladderlectin-like</fullName>
    </submittedName>
</protein>
<feature type="domain" description="C-type lectin" evidence="2">
    <location>
        <begin position="32"/>
        <end position="152"/>
    </location>
</feature>
<keyword evidence="3" id="KW-1185">Reference proteome</keyword>
<dbReference type="InterPro" id="IPR001304">
    <property type="entry name" value="C-type_lectin-like"/>
</dbReference>
<dbReference type="OrthoDB" id="441660at2759"/>
<dbReference type="InterPro" id="IPR050111">
    <property type="entry name" value="C-type_lectin/snaclec_domain"/>
</dbReference>
<dbReference type="Pfam" id="PF00059">
    <property type="entry name" value="Lectin_C"/>
    <property type="match status" value="1"/>
</dbReference>
<gene>
    <name evidence="4" type="primary">LOC113109969</name>
</gene>
<reference evidence="4" key="1">
    <citation type="submission" date="2025-08" db="UniProtKB">
        <authorList>
            <consortium name="RefSeq"/>
        </authorList>
    </citation>
    <scope>IDENTIFICATION</scope>
    <source>
        <strain evidence="4">Wakin</strain>
        <tissue evidence="4">Muscle</tissue>
    </source>
</reference>
<dbReference type="KEGG" id="caua:113109969"/>
<dbReference type="SUPFAM" id="SSF56436">
    <property type="entry name" value="C-type lectin-like"/>
    <property type="match status" value="1"/>
</dbReference>